<reference evidence="1 2" key="1">
    <citation type="submission" date="2023-07" db="EMBL/GenBank/DDBJ databases">
        <title>Closed genome sequence of Methanosarcinaceae archaeon Am2.</title>
        <authorList>
            <person name="Poehlein A."/>
            <person name="Protasov E."/>
            <person name="Platt K."/>
            <person name="Reeh H."/>
            <person name="Daniel R."/>
            <person name="Brune A."/>
        </authorList>
    </citation>
    <scope>NUCLEOTIDE SEQUENCE [LARGE SCALE GENOMIC DNA]</scope>
    <source>
        <strain evidence="1 2">Am2</strain>
    </source>
</reference>
<evidence type="ECO:0000313" key="2">
    <source>
        <dbReference type="Proteomes" id="UP001304970"/>
    </source>
</evidence>
<dbReference type="EMBL" id="CP131061">
    <property type="protein sequence ID" value="WNY27422.1"/>
    <property type="molecule type" value="Genomic_DNA"/>
</dbReference>
<name>A0AA96VJ75_9EURY</name>
<dbReference type="RefSeq" id="WP_338097400.1">
    <property type="nucleotide sequence ID" value="NZ_CP131061.1"/>
</dbReference>
<keyword evidence="2" id="KW-1185">Reference proteome</keyword>
<evidence type="ECO:0008006" key="3">
    <source>
        <dbReference type="Google" id="ProtNLM"/>
    </source>
</evidence>
<sequence>MIYKTRKIASALKRKGFEEDLGDDHKNYYYLDSGGRRTEIQTKISHGLHEYDESLLSSMQKQLHLDKQQFRDLIECSLTKGMLVNIYSDSGKN</sequence>
<gene>
    <name evidence="1" type="ORF">MsAm2_12180</name>
</gene>
<evidence type="ECO:0000313" key="1">
    <source>
        <dbReference type="EMBL" id="WNY27422.1"/>
    </source>
</evidence>
<dbReference type="GeneID" id="89228645"/>
<dbReference type="AlphaFoldDB" id="A0AA96VJ75"/>
<organism evidence="1 2">
    <name type="scientific">Methanolapillus ohkumae</name>
    <dbReference type="NCBI Taxonomy" id="3028298"/>
    <lineage>
        <taxon>Archaea</taxon>
        <taxon>Methanobacteriati</taxon>
        <taxon>Methanobacteriota</taxon>
        <taxon>Stenosarchaea group</taxon>
        <taxon>Methanomicrobia</taxon>
        <taxon>Methanosarcinales</taxon>
        <taxon>Methanosarcinaceae</taxon>
        <taxon>Methanolapillus</taxon>
    </lineage>
</organism>
<proteinExistence type="predicted"/>
<dbReference type="Proteomes" id="UP001304970">
    <property type="component" value="Chromosome"/>
</dbReference>
<protein>
    <recommendedName>
        <fullName evidence="3">Type II toxin-antitoxin system HicA family toxin</fullName>
    </recommendedName>
</protein>
<accession>A0AA96VJ75</accession>